<evidence type="ECO:0000313" key="2">
    <source>
        <dbReference type="EMBL" id="AQT67125.1"/>
    </source>
</evidence>
<dbReference type="RefSeq" id="WP_146659110.1">
    <property type="nucleotide sequence ID" value="NZ_CP019791.1"/>
</dbReference>
<proteinExistence type="predicted"/>
<feature type="signal peptide" evidence="1">
    <location>
        <begin position="1"/>
        <end position="24"/>
    </location>
</feature>
<sequence precursor="true">MSSKAMKWTALLALLAIIAVPAIAAEHNQGRSESTYERSAEFIPNYNTTAAGRWIRRSPAVERQQQQQDLLAGPRKFVGDTGRAIGSGLAGTWKAIQSPFVSKEDLDEETYQAEREDEAEFIPNYDTTAAGRWIRVRR</sequence>
<keyword evidence="1" id="KW-0732">Signal</keyword>
<evidence type="ECO:0000313" key="3">
    <source>
        <dbReference type="Proteomes" id="UP000189674"/>
    </source>
</evidence>
<name>A0A1U9NH44_9BACT</name>
<dbReference type="KEGG" id="alus:STSP2_00266"/>
<reference evidence="3" key="1">
    <citation type="submission" date="2017-02" db="EMBL/GenBank/DDBJ databases">
        <title>Comparative genomics and description of representatives of a novel lineage of planctomycetes thriving in anoxic sediments.</title>
        <authorList>
            <person name="Spring S."/>
            <person name="Bunk B."/>
            <person name="Sproer C."/>
        </authorList>
    </citation>
    <scope>NUCLEOTIDE SEQUENCE [LARGE SCALE GENOMIC DNA]</scope>
    <source>
        <strain evidence="3">ST-NAGAB-D1</strain>
    </source>
</reference>
<gene>
    <name evidence="2" type="ORF">STSP2_00266</name>
</gene>
<feature type="chain" id="PRO_5012120703" evidence="1">
    <location>
        <begin position="25"/>
        <end position="138"/>
    </location>
</feature>
<protein>
    <submittedName>
        <fullName evidence="2">Uncharacterized protein</fullName>
    </submittedName>
</protein>
<dbReference type="EMBL" id="CP019791">
    <property type="protein sequence ID" value="AQT67125.1"/>
    <property type="molecule type" value="Genomic_DNA"/>
</dbReference>
<evidence type="ECO:0000256" key="1">
    <source>
        <dbReference type="SAM" id="SignalP"/>
    </source>
</evidence>
<organism evidence="2 3">
    <name type="scientific">Anaerohalosphaera lusitana</name>
    <dbReference type="NCBI Taxonomy" id="1936003"/>
    <lineage>
        <taxon>Bacteria</taxon>
        <taxon>Pseudomonadati</taxon>
        <taxon>Planctomycetota</taxon>
        <taxon>Phycisphaerae</taxon>
        <taxon>Sedimentisphaerales</taxon>
        <taxon>Anaerohalosphaeraceae</taxon>
        <taxon>Anaerohalosphaera</taxon>
    </lineage>
</organism>
<accession>A0A1U9NH44</accession>
<dbReference type="AlphaFoldDB" id="A0A1U9NH44"/>
<dbReference type="Proteomes" id="UP000189674">
    <property type="component" value="Chromosome"/>
</dbReference>
<keyword evidence="3" id="KW-1185">Reference proteome</keyword>